<keyword evidence="4" id="KW-0645">Protease</keyword>
<feature type="active site" evidence="3">
    <location>
        <position position="30"/>
    </location>
</feature>
<dbReference type="InterPro" id="IPR036286">
    <property type="entry name" value="LexA/Signal_pep-like_sf"/>
</dbReference>
<evidence type="ECO:0000256" key="2">
    <source>
        <dbReference type="ARBA" id="ARBA00019232"/>
    </source>
</evidence>
<evidence type="ECO:0000259" key="5">
    <source>
        <dbReference type="Pfam" id="PF10502"/>
    </source>
</evidence>
<sequence length="219" mass="24300">MKYTIVAIAIAGALFFRAFLISVYKVTTQSMAPVMLSGDFVLSSQYSYGLRVPWDSDVYFQSAPKRGELVVFSKNYKTYIKRVVAVERDEVAYQQGILHLNAQPCSYETIATQPELLRQPVLEVCGERQTPVMPVLAQEASKEGSVEGSAVEEVAKTKLNSGQILVASDNRDTEGAVEIVYVDQIIGKPLFVWMSFASTQDSISATSGIRWNRILTKLQ</sequence>
<gene>
    <name evidence="6" type="ORF">A11Q_744</name>
</gene>
<name>M4VPB1_9BACT</name>
<dbReference type="EC" id="3.4.21.89" evidence="4"/>
<reference evidence="6 7" key="1">
    <citation type="journal article" date="2013" name="ISME J.">
        <title>By their genes ye shall know them: genomic signatures of predatory bacteria.</title>
        <authorList>
            <person name="Pasternak Z."/>
            <person name="Pietrokovski S."/>
            <person name="Rotem O."/>
            <person name="Gophna U."/>
            <person name="Lurie-Weinberger M.N."/>
            <person name="Jurkevitch E."/>
        </authorList>
    </citation>
    <scope>NUCLEOTIDE SEQUENCE [LARGE SCALE GENOMIC DNA]</scope>
    <source>
        <strain evidence="6 7">JSS</strain>
    </source>
</reference>
<dbReference type="PRINTS" id="PR00727">
    <property type="entry name" value="LEADERPTASE"/>
</dbReference>
<dbReference type="GO" id="GO:0006465">
    <property type="term" value="P:signal peptide processing"/>
    <property type="evidence" value="ECO:0007669"/>
    <property type="project" value="InterPro"/>
</dbReference>
<dbReference type="OrthoDB" id="9815782at2"/>
<evidence type="ECO:0000256" key="4">
    <source>
        <dbReference type="RuleBase" id="RU362042"/>
    </source>
</evidence>
<dbReference type="KEGG" id="bex:A11Q_744"/>
<keyword evidence="4" id="KW-0378">Hydrolase</keyword>
<comment type="similarity">
    <text evidence="1 4">Belongs to the peptidase S26 family.</text>
</comment>
<feature type="active site" evidence="3">
    <location>
        <position position="81"/>
    </location>
</feature>
<evidence type="ECO:0000313" key="7">
    <source>
        <dbReference type="Proteomes" id="UP000012040"/>
    </source>
</evidence>
<dbReference type="Gene3D" id="2.10.109.10">
    <property type="entry name" value="Umud Fragment, subunit A"/>
    <property type="match status" value="1"/>
</dbReference>
<comment type="catalytic activity">
    <reaction evidence="4">
        <text>Cleavage of hydrophobic, N-terminal signal or leader sequences from secreted and periplasmic proteins.</text>
        <dbReference type="EC" id="3.4.21.89"/>
    </reaction>
</comment>
<dbReference type="EMBL" id="CP003537">
    <property type="protein sequence ID" value="AGH94964.1"/>
    <property type="molecule type" value="Genomic_DNA"/>
</dbReference>
<dbReference type="GO" id="GO:0004252">
    <property type="term" value="F:serine-type endopeptidase activity"/>
    <property type="evidence" value="ECO:0007669"/>
    <property type="project" value="InterPro"/>
</dbReference>
<dbReference type="RefSeq" id="WP_015469454.1">
    <property type="nucleotide sequence ID" value="NC_020813.1"/>
</dbReference>
<dbReference type="AlphaFoldDB" id="M4VPB1"/>
<organism evidence="6 7">
    <name type="scientific">Pseudobdellovibrio exovorus JSS</name>
    <dbReference type="NCBI Taxonomy" id="1184267"/>
    <lineage>
        <taxon>Bacteria</taxon>
        <taxon>Pseudomonadati</taxon>
        <taxon>Bdellovibrionota</taxon>
        <taxon>Bdellovibrionia</taxon>
        <taxon>Bdellovibrionales</taxon>
        <taxon>Pseudobdellovibrionaceae</taxon>
        <taxon>Pseudobdellovibrio</taxon>
    </lineage>
</organism>
<dbReference type="eggNOG" id="COG0681">
    <property type="taxonomic scope" value="Bacteria"/>
</dbReference>
<dbReference type="GO" id="GO:0016020">
    <property type="term" value="C:membrane"/>
    <property type="evidence" value="ECO:0007669"/>
    <property type="project" value="UniProtKB-SubCell"/>
</dbReference>
<dbReference type="SUPFAM" id="SSF51306">
    <property type="entry name" value="LexA/Signal peptidase"/>
    <property type="match status" value="1"/>
</dbReference>
<protein>
    <recommendedName>
        <fullName evidence="2 4">Signal peptidase I</fullName>
        <ecNumber evidence="4">3.4.21.89</ecNumber>
    </recommendedName>
</protein>
<evidence type="ECO:0000256" key="3">
    <source>
        <dbReference type="PIRSR" id="PIRSR600223-1"/>
    </source>
</evidence>
<dbReference type="InterPro" id="IPR000223">
    <property type="entry name" value="Pept_S26A_signal_pept_1"/>
</dbReference>
<dbReference type="PANTHER" id="PTHR43390">
    <property type="entry name" value="SIGNAL PEPTIDASE I"/>
    <property type="match status" value="1"/>
</dbReference>
<dbReference type="Proteomes" id="UP000012040">
    <property type="component" value="Chromosome"/>
</dbReference>
<dbReference type="InterPro" id="IPR019533">
    <property type="entry name" value="Peptidase_S26"/>
</dbReference>
<evidence type="ECO:0000256" key="1">
    <source>
        <dbReference type="ARBA" id="ARBA00009370"/>
    </source>
</evidence>
<dbReference type="CDD" id="cd06530">
    <property type="entry name" value="S26_SPase_I"/>
    <property type="match status" value="1"/>
</dbReference>
<dbReference type="STRING" id="1184267.A11Q_744"/>
<dbReference type="NCBIfam" id="TIGR02227">
    <property type="entry name" value="sigpep_I_bact"/>
    <property type="match status" value="1"/>
</dbReference>
<dbReference type="PATRIC" id="fig|1184267.3.peg.753"/>
<comment type="subcellular location">
    <subcellularLocation>
        <location evidence="4">Membrane</location>
        <topology evidence="4">Single-pass type II membrane protein</topology>
    </subcellularLocation>
</comment>
<accession>M4VPB1</accession>
<feature type="domain" description="Peptidase S26" evidence="5">
    <location>
        <begin position="5"/>
        <end position="173"/>
    </location>
</feature>
<keyword evidence="7" id="KW-1185">Reference proteome</keyword>
<evidence type="ECO:0000313" key="6">
    <source>
        <dbReference type="EMBL" id="AGH94964.1"/>
    </source>
</evidence>
<proteinExistence type="inferred from homology"/>
<dbReference type="HOGENOM" id="CLU_1259391_0_0_7"/>
<dbReference type="Pfam" id="PF10502">
    <property type="entry name" value="Peptidase_S26"/>
    <property type="match status" value="1"/>
</dbReference>
<dbReference type="PANTHER" id="PTHR43390:SF1">
    <property type="entry name" value="CHLOROPLAST PROCESSING PEPTIDASE"/>
    <property type="match status" value="1"/>
</dbReference>
<dbReference type="GO" id="GO:0009003">
    <property type="term" value="F:signal peptidase activity"/>
    <property type="evidence" value="ECO:0007669"/>
    <property type="project" value="UniProtKB-EC"/>
</dbReference>